<dbReference type="Proteomes" id="UP001060085">
    <property type="component" value="Linkage Group LG05"/>
</dbReference>
<accession>A0ACC0AXX1</accession>
<reference evidence="2" key="1">
    <citation type="journal article" date="2023" name="Nat. Plants">
        <title>Single-cell RNA sequencing provides a high-resolution roadmap for understanding the multicellular compartmentation of specialized metabolism.</title>
        <authorList>
            <person name="Sun S."/>
            <person name="Shen X."/>
            <person name="Li Y."/>
            <person name="Li Y."/>
            <person name="Wang S."/>
            <person name="Li R."/>
            <person name="Zhang H."/>
            <person name="Shen G."/>
            <person name="Guo B."/>
            <person name="Wei J."/>
            <person name="Xu J."/>
            <person name="St-Pierre B."/>
            <person name="Chen S."/>
            <person name="Sun C."/>
        </authorList>
    </citation>
    <scope>NUCLEOTIDE SEQUENCE [LARGE SCALE GENOMIC DNA]</scope>
</reference>
<organism evidence="1 2">
    <name type="scientific">Catharanthus roseus</name>
    <name type="common">Madagascar periwinkle</name>
    <name type="synonym">Vinca rosea</name>
    <dbReference type="NCBI Taxonomy" id="4058"/>
    <lineage>
        <taxon>Eukaryota</taxon>
        <taxon>Viridiplantae</taxon>
        <taxon>Streptophyta</taxon>
        <taxon>Embryophyta</taxon>
        <taxon>Tracheophyta</taxon>
        <taxon>Spermatophyta</taxon>
        <taxon>Magnoliopsida</taxon>
        <taxon>eudicotyledons</taxon>
        <taxon>Gunneridae</taxon>
        <taxon>Pentapetalae</taxon>
        <taxon>asterids</taxon>
        <taxon>lamiids</taxon>
        <taxon>Gentianales</taxon>
        <taxon>Apocynaceae</taxon>
        <taxon>Rauvolfioideae</taxon>
        <taxon>Vinceae</taxon>
        <taxon>Catharanthinae</taxon>
        <taxon>Catharanthus</taxon>
    </lineage>
</organism>
<name>A0ACC0AXX1_CATRO</name>
<gene>
    <name evidence="1" type="ORF">M9H77_24528</name>
</gene>
<proteinExistence type="predicted"/>
<dbReference type="EMBL" id="CM044705">
    <property type="protein sequence ID" value="KAI5665205.1"/>
    <property type="molecule type" value="Genomic_DNA"/>
</dbReference>
<keyword evidence="2" id="KW-1185">Reference proteome</keyword>
<protein>
    <submittedName>
        <fullName evidence="1">Uncharacterized protein</fullName>
    </submittedName>
</protein>
<sequence>MNGHTLKQCEKAPETLSEEEKETLGYGKWLQVDTESSILYASCTMKVDIEGGGDGGDKMLVDNQKRAIEGDGTKTSNIEVVERALMVVVKGGGGSDVFGHVEDDVKVVGEDEERGSGKGVDNLGTDLIDLSKRDEGGKGSGGKKKKI</sequence>
<comment type="caution">
    <text evidence="1">The sequence shown here is derived from an EMBL/GenBank/DDBJ whole genome shotgun (WGS) entry which is preliminary data.</text>
</comment>
<evidence type="ECO:0000313" key="2">
    <source>
        <dbReference type="Proteomes" id="UP001060085"/>
    </source>
</evidence>
<evidence type="ECO:0000313" key="1">
    <source>
        <dbReference type="EMBL" id="KAI5665205.1"/>
    </source>
</evidence>